<dbReference type="AlphaFoldDB" id="A0A7D7PEZ9"/>
<evidence type="ECO:0000313" key="3">
    <source>
        <dbReference type="Proteomes" id="UP000514533"/>
    </source>
</evidence>
<feature type="region of interest" description="Disordered" evidence="1">
    <location>
        <begin position="18"/>
        <end position="49"/>
    </location>
</feature>
<reference evidence="2 3" key="1">
    <citation type="submission" date="2020-06" db="EMBL/GenBank/DDBJ databases">
        <title>REHAB project genomes.</title>
        <authorList>
            <person name="Shaw L.P."/>
        </authorList>
    </citation>
    <scope>NUCLEOTIDE SEQUENCE [LARGE SCALE GENOMIC DNA]</scope>
    <source>
        <strain evidence="2 3">RHB01-C20</strain>
    </source>
</reference>
<gene>
    <name evidence="2" type="ORF">HVV39_02880</name>
</gene>
<evidence type="ECO:0000256" key="1">
    <source>
        <dbReference type="SAM" id="MobiDB-lite"/>
    </source>
</evidence>
<sequence>MDRELKNMTLNISQLAALSGSAGDSPGGIIHGNGKHPPAGNDKKTKAHH</sequence>
<dbReference type="RefSeq" id="WP_236933043.1">
    <property type="nucleotide sequence ID" value="NZ_JAKJVT010000003.1"/>
</dbReference>
<dbReference type="Proteomes" id="UP000514533">
    <property type="component" value="Chromosome"/>
</dbReference>
<protein>
    <submittedName>
        <fullName evidence="2">Uncharacterized protein</fullName>
    </submittedName>
</protein>
<dbReference type="EMBL" id="CP055981">
    <property type="protein sequence ID" value="QMS37024.1"/>
    <property type="molecule type" value="Genomic_DNA"/>
</dbReference>
<evidence type="ECO:0000313" key="2">
    <source>
        <dbReference type="EMBL" id="QMS37024.1"/>
    </source>
</evidence>
<accession>A0A7D7PEZ9</accession>
<organism evidence="2 3">
    <name type="scientific">Escherichia coli</name>
    <dbReference type="NCBI Taxonomy" id="562"/>
    <lineage>
        <taxon>Bacteria</taxon>
        <taxon>Pseudomonadati</taxon>
        <taxon>Pseudomonadota</taxon>
        <taxon>Gammaproteobacteria</taxon>
        <taxon>Enterobacterales</taxon>
        <taxon>Enterobacteriaceae</taxon>
        <taxon>Escherichia</taxon>
    </lineage>
</organism>
<proteinExistence type="predicted"/>
<name>A0A7D7PEZ9_ECOLX</name>